<dbReference type="PIRSF" id="PIRSF001220">
    <property type="entry name" value="L-ASNase_gatD"/>
    <property type="match status" value="1"/>
</dbReference>
<evidence type="ECO:0000256" key="5">
    <source>
        <dbReference type="PROSITE-ProRule" id="PRU10099"/>
    </source>
</evidence>
<dbReference type="PROSITE" id="PS51732">
    <property type="entry name" value="ASN_GLN_ASE_3"/>
    <property type="match status" value="1"/>
</dbReference>
<keyword evidence="10" id="KW-1185">Reference proteome</keyword>
<comment type="similarity">
    <text evidence="1">Belongs to the asparaginase 1 family.</text>
</comment>
<comment type="catalytic activity">
    <reaction evidence="4">
        <text>L-asparagine + H2O = L-aspartate + NH4(+)</text>
        <dbReference type="Rhea" id="RHEA:21016"/>
        <dbReference type="ChEBI" id="CHEBI:15377"/>
        <dbReference type="ChEBI" id="CHEBI:28938"/>
        <dbReference type="ChEBI" id="CHEBI:29991"/>
        <dbReference type="ChEBI" id="CHEBI:58048"/>
        <dbReference type="EC" id="3.5.1.1"/>
    </reaction>
</comment>
<dbReference type="RefSeq" id="WP_255227868.1">
    <property type="nucleotide sequence ID" value="NZ_JAJEKE010000011.1"/>
</dbReference>
<dbReference type="PANTHER" id="PTHR11707:SF28">
    <property type="entry name" value="60 KDA LYSOPHOSPHOLIPASE"/>
    <property type="match status" value="1"/>
</dbReference>
<dbReference type="Gene3D" id="3.40.50.1170">
    <property type="entry name" value="L-asparaginase, N-terminal domain"/>
    <property type="match status" value="1"/>
</dbReference>
<evidence type="ECO:0000259" key="7">
    <source>
        <dbReference type="Pfam" id="PF00710"/>
    </source>
</evidence>
<protein>
    <recommendedName>
        <fullName evidence="2">asparaginase</fullName>
        <ecNumber evidence="2">3.5.1.1</ecNumber>
    </recommendedName>
</protein>
<dbReference type="InterPro" id="IPR040919">
    <property type="entry name" value="Asparaginase_C"/>
</dbReference>
<proteinExistence type="inferred from homology"/>
<dbReference type="PROSITE" id="PS00144">
    <property type="entry name" value="ASN_GLN_ASE_1"/>
    <property type="match status" value="1"/>
</dbReference>
<evidence type="ECO:0000256" key="6">
    <source>
        <dbReference type="PROSITE-ProRule" id="PRU10100"/>
    </source>
</evidence>
<name>A0ABT1NGF2_9FIRM</name>
<dbReference type="PIRSF" id="PIRSF500176">
    <property type="entry name" value="L_ASNase"/>
    <property type="match status" value="1"/>
</dbReference>
<evidence type="ECO:0000256" key="2">
    <source>
        <dbReference type="ARBA" id="ARBA00012920"/>
    </source>
</evidence>
<dbReference type="CDD" id="cd08964">
    <property type="entry name" value="L-asparaginase_II"/>
    <property type="match status" value="1"/>
</dbReference>
<evidence type="ECO:0000313" key="10">
    <source>
        <dbReference type="Proteomes" id="UP001651880"/>
    </source>
</evidence>
<sequence length="334" mass="36109">MKKPRVAIIFTGGTISMTVDPRIGAAIPSLSNDEIMSLVTNIDKFAEIESIDFGKLPGPHIGPSKMMELRGLVLKTISRDDICGVIITHGTDTLEETAYLLDLSINCEKPIVVAGAMRNSSELGYDGPSNLAAAVCTAISPYSKNKGVLVVMNNTVNAAGEVTKTNTLSLDTFKSLEFGALGVVDNDRVIFHRDVINRQYIPTDGIETDVDLIKCAAGMDSKFIEYSVDTGAKGIVLEALGRGNVPPKMIEGIKYAIDNGVFVVVVSRCPTGRVLDTYGYEGGGKQLRNMGIILGGNLPGQKARIKLMLALSVTRDMEKLRRIMEQGEYYENEI</sequence>
<reference evidence="9 10" key="1">
    <citation type="submission" date="2021-10" db="EMBL/GenBank/DDBJ databases">
        <title>Lutispora strain m25 sp. nov., a thermophilic, non-spore-forming bacterium isolated from a lab-scale methanogenic bioreactor digesting anaerobic sludge.</title>
        <authorList>
            <person name="El Houari A."/>
            <person name="Mcdonald J."/>
        </authorList>
    </citation>
    <scope>NUCLEOTIDE SEQUENCE [LARGE SCALE GENOMIC DNA]</scope>
    <source>
        <strain evidence="10">m25</strain>
    </source>
</reference>
<dbReference type="InterPro" id="IPR036152">
    <property type="entry name" value="Asp/glu_Ase-like_sf"/>
</dbReference>
<evidence type="ECO:0000256" key="3">
    <source>
        <dbReference type="ARBA" id="ARBA00022801"/>
    </source>
</evidence>
<feature type="domain" description="L-asparaginase N-terminal" evidence="7">
    <location>
        <begin position="5"/>
        <end position="194"/>
    </location>
</feature>
<dbReference type="PANTHER" id="PTHR11707">
    <property type="entry name" value="L-ASPARAGINASE"/>
    <property type="match status" value="1"/>
</dbReference>
<evidence type="ECO:0000256" key="4">
    <source>
        <dbReference type="ARBA" id="ARBA00049366"/>
    </source>
</evidence>
<dbReference type="InterPro" id="IPR004550">
    <property type="entry name" value="AsnASE_II"/>
</dbReference>
<dbReference type="InterPro" id="IPR037152">
    <property type="entry name" value="L-asparaginase_N_sf"/>
</dbReference>
<evidence type="ECO:0000313" key="9">
    <source>
        <dbReference type="EMBL" id="MCQ1530345.1"/>
    </source>
</evidence>
<dbReference type="InterPro" id="IPR027475">
    <property type="entry name" value="Asparaginase/glutaminase_AS2"/>
</dbReference>
<dbReference type="Proteomes" id="UP001651880">
    <property type="component" value="Unassembled WGS sequence"/>
</dbReference>
<dbReference type="SUPFAM" id="SSF53774">
    <property type="entry name" value="Glutaminase/Asparaginase"/>
    <property type="match status" value="1"/>
</dbReference>
<feature type="active site" evidence="5">
    <location>
        <position position="14"/>
    </location>
</feature>
<evidence type="ECO:0000259" key="8">
    <source>
        <dbReference type="Pfam" id="PF17763"/>
    </source>
</evidence>
<dbReference type="EMBL" id="JAJEKE010000011">
    <property type="protein sequence ID" value="MCQ1530345.1"/>
    <property type="molecule type" value="Genomic_DNA"/>
</dbReference>
<feature type="domain" description="Asparaginase/glutaminase C-terminal" evidence="8">
    <location>
        <begin position="209"/>
        <end position="324"/>
    </location>
</feature>
<dbReference type="InterPro" id="IPR027473">
    <property type="entry name" value="L-asparaginase_C"/>
</dbReference>
<dbReference type="InterPro" id="IPR027474">
    <property type="entry name" value="L-asparaginase_N"/>
</dbReference>
<organism evidence="9 10">
    <name type="scientific">Lutispora saccharofermentans</name>
    <dbReference type="NCBI Taxonomy" id="3024236"/>
    <lineage>
        <taxon>Bacteria</taxon>
        <taxon>Bacillati</taxon>
        <taxon>Bacillota</taxon>
        <taxon>Clostridia</taxon>
        <taxon>Lutisporales</taxon>
        <taxon>Lutisporaceae</taxon>
        <taxon>Lutispora</taxon>
    </lineage>
</organism>
<dbReference type="Pfam" id="PF17763">
    <property type="entry name" value="Asparaginase_C"/>
    <property type="match status" value="1"/>
</dbReference>
<dbReference type="PRINTS" id="PR00139">
    <property type="entry name" value="ASNGLNASE"/>
</dbReference>
<dbReference type="Pfam" id="PF00710">
    <property type="entry name" value="Asparaginase"/>
    <property type="match status" value="1"/>
</dbReference>
<dbReference type="InterPro" id="IPR020827">
    <property type="entry name" value="Asparaginase/glutaminase_AS1"/>
</dbReference>
<accession>A0ABT1NGF2</accession>
<dbReference type="Gene3D" id="3.40.50.40">
    <property type="match status" value="1"/>
</dbReference>
<gene>
    <name evidence="9" type="ORF">LJD61_12400</name>
</gene>
<evidence type="ECO:0000256" key="1">
    <source>
        <dbReference type="ARBA" id="ARBA00010518"/>
    </source>
</evidence>
<dbReference type="InterPro" id="IPR006034">
    <property type="entry name" value="Asparaginase/glutaminase-like"/>
</dbReference>
<keyword evidence="3" id="KW-0378">Hydrolase</keyword>
<dbReference type="SMART" id="SM00870">
    <property type="entry name" value="Asparaginase"/>
    <property type="match status" value="1"/>
</dbReference>
<comment type="caution">
    <text evidence="9">The sequence shown here is derived from an EMBL/GenBank/DDBJ whole genome shotgun (WGS) entry which is preliminary data.</text>
</comment>
<dbReference type="EC" id="3.5.1.1" evidence="2"/>
<feature type="active site" evidence="6">
    <location>
        <position position="91"/>
    </location>
</feature>
<dbReference type="PROSITE" id="PS00917">
    <property type="entry name" value="ASN_GLN_ASE_2"/>
    <property type="match status" value="1"/>
</dbReference>